<dbReference type="PANTHER" id="PTHR43459">
    <property type="entry name" value="ENOYL-COA HYDRATASE"/>
    <property type="match status" value="1"/>
</dbReference>
<gene>
    <name evidence="3" type="ORF">JT362_10375</name>
</gene>
<keyword evidence="4" id="KW-1185">Reference proteome</keyword>
<reference evidence="3 4" key="1">
    <citation type="submission" date="2021-02" db="EMBL/GenBank/DDBJ databases">
        <title>Actinophytocola xerophila sp. nov., isolated from soil of cotton cropping field.</title>
        <authorList>
            <person name="Huang R."/>
            <person name="Chen X."/>
            <person name="Ge X."/>
            <person name="Liu W."/>
        </authorList>
    </citation>
    <scope>NUCLEOTIDE SEQUENCE [LARGE SCALE GENOMIC DNA]</scope>
    <source>
        <strain evidence="3 4">S1-96</strain>
    </source>
</reference>
<dbReference type="PROSITE" id="PS00166">
    <property type="entry name" value="ENOYL_COA_HYDRATASE"/>
    <property type="match status" value="1"/>
</dbReference>
<dbReference type="RefSeq" id="WP_260190889.1">
    <property type="nucleotide sequence ID" value="NZ_JAFFZE010000009.1"/>
</dbReference>
<comment type="caution">
    <text evidence="3">The sequence shown here is derived from an EMBL/GenBank/DDBJ whole genome shotgun (WGS) entry which is preliminary data.</text>
</comment>
<dbReference type="InterPro" id="IPR029045">
    <property type="entry name" value="ClpP/crotonase-like_dom_sf"/>
</dbReference>
<dbReference type="SUPFAM" id="SSF52096">
    <property type="entry name" value="ClpP/crotonase"/>
    <property type="match status" value="1"/>
</dbReference>
<evidence type="ECO:0000313" key="3">
    <source>
        <dbReference type="EMBL" id="MCT2583522.1"/>
    </source>
</evidence>
<dbReference type="EMBL" id="JAFFZE010000009">
    <property type="protein sequence ID" value="MCT2583522.1"/>
    <property type="molecule type" value="Genomic_DNA"/>
</dbReference>
<proteinExistence type="inferred from homology"/>
<dbReference type="Pfam" id="PF00378">
    <property type="entry name" value="ECH_1"/>
    <property type="match status" value="1"/>
</dbReference>
<dbReference type="Gene3D" id="1.10.12.10">
    <property type="entry name" value="Lyase 2-enoyl-coa Hydratase, Chain A, domain 2"/>
    <property type="match status" value="1"/>
</dbReference>
<dbReference type="CDD" id="cd06558">
    <property type="entry name" value="crotonase-like"/>
    <property type="match status" value="1"/>
</dbReference>
<evidence type="ECO:0000256" key="2">
    <source>
        <dbReference type="RuleBase" id="RU003707"/>
    </source>
</evidence>
<dbReference type="InterPro" id="IPR014748">
    <property type="entry name" value="Enoyl-CoA_hydra_C"/>
</dbReference>
<dbReference type="Gene3D" id="3.90.226.10">
    <property type="entry name" value="2-enoyl-CoA Hydratase, Chain A, domain 1"/>
    <property type="match status" value="1"/>
</dbReference>
<name>A0ABT2J6N4_9PSEU</name>
<comment type="similarity">
    <text evidence="1 2">Belongs to the enoyl-CoA hydratase/isomerase family.</text>
</comment>
<protein>
    <submittedName>
        <fullName evidence="3">Enoyl-CoA hydratase/isomerase family protein</fullName>
    </submittedName>
</protein>
<dbReference type="Proteomes" id="UP001156441">
    <property type="component" value="Unassembled WGS sequence"/>
</dbReference>
<accession>A0ABT2J6N4</accession>
<organism evidence="3 4">
    <name type="scientific">Actinophytocola gossypii</name>
    <dbReference type="NCBI Taxonomy" id="2812003"/>
    <lineage>
        <taxon>Bacteria</taxon>
        <taxon>Bacillati</taxon>
        <taxon>Actinomycetota</taxon>
        <taxon>Actinomycetes</taxon>
        <taxon>Pseudonocardiales</taxon>
        <taxon>Pseudonocardiaceae</taxon>
    </lineage>
</organism>
<sequence>MTNDPDAVLLERSDGVATITLNRPRVKNAMTWDGWTGLRDAVRAIDPLTDRVVVVTGAGEDFCAGADLTGPATGGHQVDDMRIVGDACLALHRLPIPTIARVDGVAVGAGMNLALVCDFVVAAARARFSEIFVKRAMSVDFGGSWLLPRLVGLRRAKELVLLGDIIDAAKADELGLLHRVVEPADLDKVVAELADRLAAGPRLAMAGSKALLNDAFDVTLERALDEEARAQAVSVSSPDAAEAIEAFLHKRTPDFRRSGTTNEEER</sequence>
<dbReference type="PANTHER" id="PTHR43459:SF1">
    <property type="entry name" value="EG:BACN32G11.4 PROTEIN"/>
    <property type="match status" value="1"/>
</dbReference>
<dbReference type="InterPro" id="IPR001753">
    <property type="entry name" value="Enoyl-CoA_hydra/iso"/>
</dbReference>
<evidence type="ECO:0000256" key="1">
    <source>
        <dbReference type="ARBA" id="ARBA00005254"/>
    </source>
</evidence>
<evidence type="ECO:0000313" key="4">
    <source>
        <dbReference type="Proteomes" id="UP001156441"/>
    </source>
</evidence>
<dbReference type="InterPro" id="IPR018376">
    <property type="entry name" value="Enoyl-CoA_hyd/isom_CS"/>
</dbReference>